<dbReference type="OrthoDB" id="1937598at2759"/>
<name>A0A830H8D3_9CHLO</name>
<feature type="coiled-coil region" evidence="1">
    <location>
        <begin position="102"/>
        <end position="129"/>
    </location>
</feature>
<dbReference type="Proteomes" id="UP000660262">
    <property type="component" value="Unassembled WGS sequence"/>
</dbReference>
<feature type="compositionally biased region" description="Low complexity" evidence="2">
    <location>
        <begin position="51"/>
        <end position="60"/>
    </location>
</feature>
<comment type="caution">
    <text evidence="3">The sequence shown here is derived from an EMBL/GenBank/DDBJ whole genome shotgun (WGS) entry which is preliminary data.</text>
</comment>
<keyword evidence="4" id="KW-1185">Reference proteome</keyword>
<gene>
    <name evidence="3" type="ORF">PPROV_000102700</name>
</gene>
<keyword evidence="1" id="KW-0175">Coiled coil</keyword>
<dbReference type="EMBL" id="BNJQ01000003">
    <property type="protein sequence ID" value="GHP02270.1"/>
    <property type="molecule type" value="Genomic_DNA"/>
</dbReference>
<accession>A0A830H8D3</accession>
<evidence type="ECO:0000256" key="1">
    <source>
        <dbReference type="SAM" id="Coils"/>
    </source>
</evidence>
<sequence>MSQPQAHAYSSSSSMRKSKTLTSGRIIPSFSSMHRKGGGGGGADDLAAQVPPAFSAMSASPPAPPPDNVTQQANQKLDDLLKTLSALSEYPDVLKNANNAYLEALSQALKQALAAVEQTRRQKIDERRRAASSTSQLSEQVALATRLLQSFLTARIQGLGAPTIRDPVEEVVRDCLEAYDKNIRLADLQISIGTVEGAMASRSKLDEKTITKRDQELSLLLTWVETVYITMRLCKALRSSATEETDAVAAALTEIGRQDLAKFALGTIQMARDTGMTAEKQVEEARRSGLAPPGSAVETMRISTRIVLHTIDHFDESQ</sequence>
<dbReference type="AlphaFoldDB" id="A0A830H8D3"/>
<evidence type="ECO:0000256" key="2">
    <source>
        <dbReference type="SAM" id="MobiDB-lite"/>
    </source>
</evidence>
<protein>
    <submittedName>
        <fullName evidence="3">Uncharacterized protein</fullName>
    </submittedName>
</protein>
<feature type="compositionally biased region" description="Low complexity" evidence="2">
    <location>
        <begin position="10"/>
        <end position="23"/>
    </location>
</feature>
<evidence type="ECO:0000313" key="3">
    <source>
        <dbReference type="EMBL" id="GHP02270.1"/>
    </source>
</evidence>
<evidence type="ECO:0000313" key="4">
    <source>
        <dbReference type="Proteomes" id="UP000660262"/>
    </source>
</evidence>
<proteinExistence type="predicted"/>
<organism evidence="3 4">
    <name type="scientific">Pycnococcus provasolii</name>
    <dbReference type="NCBI Taxonomy" id="41880"/>
    <lineage>
        <taxon>Eukaryota</taxon>
        <taxon>Viridiplantae</taxon>
        <taxon>Chlorophyta</taxon>
        <taxon>Pseudoscourfieldiophyceae</taxon>
        <taxon>Pseudoscourfieldiales</taxon>
        <taxon>Pycnococcaceae</taxon>
        <taxon>Pycnococcus</taxon>
    </lineage>
</organism>
<feature type="region of interest" description="Disordered" evidence="2">
    <location>
        <begin position="1"/>
        <end position="71"/>
    </location>
</feature>
<reference evidence="3" key="1">
    <citation type="submission" date="2020-10" db="EMBL/GenBank/DDBJ databases">
        <title>Unveiling of a novel bifunctional photoreceptor, Dualchrome1, isolated from a cosmopolitan green alga.</title>
        <authorList>
            <person name="Suzuki S."/>
            <person name="Kawachi M."/>
        </authorList>
    </citation>
    <scope>NUCLEOTIDE SEQUENCE</scope>
    <source>
        <strain evidence="3">NIES 2893</strain>
    </source>
</reference>